<evidence type="ECO:0000256" key="1">
    <source>
        <dbReference type="SAM" id="MobiDB-lite"/>
    </source>
</evidence>
<comment type="caution">
    <text evidence="3">The sequence shown here is derived from an EMBL/GenBank/DDBJ whole genome shotgun (WGS) entry which is preliminary data.</text>
</comment>
<evidence type="ECO:0000313" key="3">
    <source>
        <dbReference type="EMBL" id="GFH49272.1"/>
    </source>
</evidence>
<accession>A0AAD3CNJ8</accession>
<dbReference type="InterPro" id="IPR004331">
    <property type="entry name" value="SPX_dom"/>
</dbReference>
<organism evidence="3 4">
    <name type="scientific">Chaetoceros tenuissimus</name>
    <dbReference type="NCBI Taxonomy" id="426638"/>
    <lineage>
        <taxon>Eukaryota</taxon>
        <taxon>Sar</taxon>
        <taxon>Stramenopiles</taxon>
        <taxon>Ochrophyta</taxon>
        <taxon>Bacillariophyta</taxon>
        <taxon>Coscinodiscophyceae</taxon>
        <taxon>Chaetocerotophycidae</taxon>
        <taxon>Chaetocerotales</taxon>
        <taxon>Chaetocerotaceae</taxon>
        <taxon>Chaetoceros</taxon>
    </lineage>
</organism>
<evidence type="ECO:0000259" key="2">
    <source>
        <dbReference type="PROSITE" id="PS51382"/>
    </source>
</evidence>
<name>A0AAD3CNJ8_9STRA</name>
<evidence type="ECO:0000313" key="4">
    <source>
        <dbReference type="Proteomes" id="UP001054902"/>
    </source>
</evidence>
<dbReference type="AlphaFoldDB" id="A0AAD3CNJ8"/>
<dbReference type="EMBL" id="BLLK01000038">
    <property type="protein sequence ID" value="GFH49272.1"/>
    <property type="molecule type" value="Genomic_DNA"/>
</dbReference>
<sequence>MRHSLTNEEALLPDYGIDYKSLSKHSVISDETRFFMLLQCHTDRLYSFYFGQERDFLKRASLLRRHIFYAKTSKDVDCPLDNNTSSRGIFHYQDVKVRRRDSTVANQGGTGHARGVLYQLFALKKEVKSLKRFLELNREAYPKILEEYGDLHNEKDVFENELEELLKTHCFWDGERVSVLLELIDDTIALAQKKMSSSQLGKRFSLTTIGGGDSSSTLFMSQHSIGSKGKMARLFSAFKRLKEKTKANSSSHSSEVSDNLKQRSGPWSISRKRKDSDNKSSRSMKRRSLRILFHERVGIDDFYV</sequence>
<dbReference type="Proteomes" id="UP001054902">
    <property type="component" value="Unassembled WGS sequence"/>
</dbReference>
<proteinExistence type="predicted"/>
<feature type="domain" description="SPX" evidence="2">
    <location>
        <begin position="1"/>
        <end position="162"/>
    </location>
</feature>
<dbReference type="PROSITE" id="PS51382">
    <property type="entry name" value="SPX"/>
    <property type="match status" value="1"/>
</dbReference>
<gene>
    <name evidence="3" type="ORF">CTEN210_05748</name>
</gene>
<feature type="region of interest" description="Disordered" evidence="1">
    <location>
        <begin position="245"/>
        <end position="285"/>
    </location>
</feature>
<keyword evidence="4" id="KW-1185">Reference proteome</keyword>
<protein>
    <recommendedName>
        <fullName evidence="2">SPX domain-containing protein</fullName>
    </recommendedName>
</protein>
<reference evidence="3 4" key="1">
    <citation type="journal article" date="2021" name="Sci. Rep.">
        <title>The genome of the diatom Chaetoceros tenuissimus carries an ancient integrated fragment of an extant virus.</title>
        <authorList>
            <person name="Hongo Y."/>
            <person name="Kimura K."/>
            <person name="Takaki Y."/>
            <person name="Yoshida Y."/>
            <person name="Baba S."/>
            <person name="Kobayashi G."/>
            <person name="Nagasaki K."/>
            <person name="Hano T."/>
            <person name="Tomaru Y."/>
        </authorList>
    </citation>
    <scope>NUCLEOTIDE SEQUENCE [LARGE SCALE GENOMIC DNA]</scope>
    <source>
        <strain evidence="3 4">NIES-3715</strain>
    </source>
</reference>